<keyword evidence="6 13" id="KW-0812">Transmembrane</keyword>
<dbReference type="AlphaFoldDB" id="A0AAE0DST8"/>
<protein>
    <recommendedName>
        <fullName evidence="3">very-long-chain 3-oxoacyl-CoA synthase</fullName>
        <ecNumber evidence="3">2.3.1.199</ecNumber>
    </recommendedName>
</protein>
<evidence type="ECO:0000313" key="15">
    <source>
        <dbReference type="Proteomes" id="UP001281410"/>
    </source>
</evidence>
<keyword evidence="5" id="KW-0808">Transferase</keyword>
<gene>
    <name evidence="14" type="ORF">Dsin_032177</name>
</gene>
<comment type="caution">
    <text evidence="14">The sequence shown here is derived from an EMBL/GenBank/DDBJ whole genome shotgun (WGS) entry which is preliminary data.</text>
</comment>
<keyword evidence="4" id="KW-0444">Lipid biosynthesis</keyword>
<evidence type="ECO:0000256" key="2">
    <source>
        <dbReference type="ARBA" id="ARBA00007263"/>
    </source>
</evidence>
<reference evidence="14" key="1">
    <citation type="journal article" date="2023" name="Plant J.">
        <title>Genome sequences and population genomics provide insights into the demographic history, inbreeding, and mutation load of two 'living fossil' tree species of Dipteronia.</title>
        <authorList>
            <person name="Feng Y."/>
            <person name="Comes H.P."/>
            <person name="Chen J."/>
            <person name="Zhu S."/>
            <person name="Lu R."/>
            <person name="Zhang X."/>
            <person name="Li P."/>
            <person name="Qiu J."/>
            <person name="Olsen K.M."/>
            <person name="Qiu Y."/>
        </authorList>
    </citation>
    <scope>NUCLEOTIDE SEQUENCE</scope>
    <source>
        <strain evidence="14">NBL</strain>
    </source>
</reference>
<dbReference type="InterPro" id="IPR030457">
    <property type="entry name" value="ELO_CS"/>
</dbReference>
<dbReference type="EC" id="2.3.1.199" evidence="3"/>
<feature type="transmembrane region" description="Helical" evidence="13">
    <location>
        <begin position="111"/>
        <end position="134"/>
    </location>
</feature>
<dbReference type="GO" id="GO:0034625">
    <property type="term" value="P:fatty acid elongation, monounsaturated fatty acid"/>
    <property type="evidence" value="ECO:0007669"/>
    <property type="project" value="TreeGrafter"/>
</dbReference>
<dbReference type="PANTHER" id="PTHR11157">
    <property type="entry name" value="FATTY ACID ACYL TRANSFERASE-RELATED"/>
    <property type="match status" value="1"/>
</dbReference>
<feature type="transmembrane region" description="Helical" evidence="13">
    <location>
        <begin position="141"/>
        <end position="160"/>
    </location>
</feature>
<evidence type="ECO:0000256" key="8">
    <source>
        <dbReference type="ARBA" id="ARBA00022989"/>
    </source>
</evidence>
<dbReference type="Proteomes" id="UP001281410">
    <property type="component" value="Unassembled WGS sequence"/>
</dbReference>
<dbReference type="InterPro" id="IPR002076">
    <property type="entry name" value="ELO_fam"/>
</dbReference>
<feature type="transmembrane region" description="Helical" evidence="13">
    <location>
        <begin position="67"/>
        <end position="91"/>
    </location>
</feature>
<evidence type="ECO:0000256" key="7">
    <source>
        <dbReference type="ARBA" id="ARBA00022832"/>
    </source>
</evidence>
<keyword evidence="9" id="KW-0443">Lipid metabolism</keyword>
<evidence type="ECO:0000256" key="4">
    <source>
        <dbReference type="ARBA" id="ARBA00022516"/>
    </source>
</evidence>
<dbReference type="GO" id="GO:0005789">
    <property type="term" value="C:endoplasmic reticulum membrane"/>
    <property type="evidence" value="ECO:0007669"/>
    <property type="project" value="TreeGrafter"/>
</dbReference>
<dbReference type="EMBL" id="JANJYJ010000010">
    <property type="protein sequence ID" value="KAK3184891.1"/>
    <property type="molecule type" value="Genomic_DNA"/>
</dbReference>
<evidence type="ECO:0000256" key="11">
    <source>
        <dbReference type="ARBA" id="ARBA00023160"/>
    </source>
</evidence>
<feature type="transmembrane region" description="Helical" evidence="13">
    <location>
        <begin position="231"/>
        <end position="251"/>
    </location>
</feature>
<evidence type="ECO:0000256" key="3">
    <source>
        <dbReference type="ARBA" id="ARBA00012307"/>
    </source>
</evidence>
<dbReference type="Pfam" id="PF01151">
    <property type="entry name" value="ELO"/>
    <property type="match status" value="1"/>
</dbReference>
<comment type="similarity">
    <text evidence="2">Belongs to the ELO family.</text>
</comment>
<evidence type="ECO:0000313" key="14">
    <source>
        <dbReference type="EMBL" id="KAK3184891.1"/>
    </source>
</evidence>
<evidence type="ECO:0000256" key="6">
    <source>
        <dbReference type="ARBA" id="ARBA00022692"/>
    </source>
</evidence>
<organism evidence="14 15">
    <name type="scientific">Dipteronia sinensis</name>
    <dbReference type="NCBI Taxonomy" id="43782"/>
    <lineage>
        <taxon>Eukaryota</taxon>
        <taxon>Viridiplantae</taxon>
        <taxon>Streptophyta</taxon>
        <taxon>Embryophyta</taxon>
        <taxon>Tracheophyta</taxon>
        <taxon>Spermatophyta</taxon>
        <taxon>Magnoliopsida</taxon>
        <taxon>eudicotyledons</taxon>
        <taxon>Gunneridae</taxon>
        <taxon>Pentapetalae</taxon>
        <taxon>rosids</taxon>
        <taxon>malvids</taxon>
        <taxon>Sapindales</taxon>
        <taxon>Sapindaceae</taxon>
        <taxon>Hippocastanoideae</taxon>
        <taxon>Acereae</taxon>
        <taxon>Dipteronia</taxon>
    </lineage>
</organism>
<feature type="transmembrane region" description="Helical" evidence="13">
    <location>
        <begin position="35"/>
        <end position="55"/>
    </location>
</feature>
<dbReference type="GO" id="GO:0019367">
    <property type="term" value="P:fatty acid elongation, saturated fatty acid"/>
    <property type="evidence" value="ECO:0007669"/>
    <property type="project" value="TreeGrafter"/>
</dbReference>
<keyword evidence="7" id="KW-0276">Fatty acid metabolism</keyword>
<evidence type="ECO:0000256" key="12">
    <source>
        <dbReference type="ARBA" id="ARBA00047375"/>
    </source>
</evidence>
<keyword evidence="10 13" id="KW-0472">Membrane</keyword>
<evidence type="ECO:0000256" key="10">
    <source>
        <dbReference type="ARBA" id="ARBA00023136"/>
    </source>
</evidence>
<dbReference type="GO" id="GO:0030148">
    <property type="term" value="P:sphingolipid biosynthetic process"/>
    <property type="evidence" value="ECO:0007669"/>
    <property type="project" value="TreeGrafter"/>
</dbReference>
<dbReference type="PANTHER" id="PTHR11157:SF134">
    <property type="entry name" value="ELONGATION OF FATTY ACIDS PROTEIN 1-RELATED"/>
    <property type="match status" value="1"/>
</dbReference>
<keyword evidence="8 13" id="KW-1133">Transmembrane helix</keyword>
<keyword evidence="11" id="KW-0275">Fatty acid biosynthesis</keyword>
<feature type="transmembrane region" description="Helical" evidence="13">
    <location>
        <begin position="166"/>
        <end position="187"/>
    </location>
</feature>
<proteinExistence type="inferred from homology"/>
<evidence type="ECO:0000256" key="5">
    <source>
        <dbReference type="ARBA" id="ARBA00022679"/>
    </source>
</evidence>
<comment type="subcellular location">
    <subcellularLocation>
        <location evidence="1">Membrane</location>
        <topology evidence="1">Multi-pass membrane protein</topology>
    </subcellularLocation>
</comment>
<name>A0AAE0DST8_9ROSI</name>
<dbReference type="GO" id="GO:0009922">
    <property type="term" value="F:fatty acid elongase activity"/>
    <property type="evidence" value="ECO:0007669"/>
    <property type="project" value="UniProtKB-EC"/>
</dbReference>
<accession>A0AAE0DST8</accession>
<evidence type="ECO:0000256" key="13">
    <source>
        <dbReference type="SAM" id="Phobius"/>
    </source>
</evidence>
<evidence type="ECO:0000256" key="9">
    <source>
        <dbReference type="ARBA" id="ARBA00023098"/>
    </source>
</evidence>
<sequence length="324" mass="36745">MDSITSTLQYWLVNHPKIINFTWNQNHTFGSTPQFLTINVLTYLSLTLALSRISLLPLGPRIIKPITALHSLTLLLLSIIMAVGCTLSIISHDQTNHIVCFPPKTPPTGPLFFWAYIFYLSKILEFIDTLLIILSNSIQRLTFLHVYHHATVLIMCYLWLSTSQSLFPVALVTNATVHVVMYLYYLLCAIGIRPKWKRLVTDFQIVQFVFSFAVSGLMLYYHFTGLGCEGIWGWCFNAVFNASLFTLFVDFHGKSYDKKRRDVITSADDVFITSDCTEAIHVLLAMASQIAEAAKKLRILVIVDEVHECFTFEGKLFVAMGVSL</sequence>
<evidence type="ECO:0000256" key="1">
    <source>
        <dbReference type="ARBA" id="ARBA00004141"/>
    </source>
</evidence>
<dbReference type="GO" id="GO:0034626">
    <property type="term" value="P:fatty acid elongation, polyunsaturated fatty acid"/>
    <property type="evidence" value="ECO:0007669"/>
    <property type="project" value="TreeGrafter"/>
</dbReference>
<keyword evidence="15" id="KW-1185">Reference proteome</keyword>
<comment type="catalytic activity">
    <reaction evidence="12">
        <text>a very-long-chain acyl-CoA + malonyl-CoA + H(+) = a very-long-chain 3-oxoacyl-CoA + CO2 + CoA</text>
        <dbReference type="Rhea" id="RHEA:32727"/>
        <dbReference type="ChEBI" id="CHEBI:15378"/>
        <dbReference type="ChEBI" id="CHEBI:16526"/>
        <dbReference type="ChEBI" id="CHEBI:57287"/>
        <dbReference type="ChEBI" id="CHEBI:57384"/>
        <dbReference type="ChEBI" id="CHEBI:90725"/>
        <dbReference type="ChEBI" id="CHEBI:90736"/>
        <dbReference type="EC" id="2.3.1.199"/>
    </reaction>
</comment>
<dbReference type="GO" id="GO:0042761">
    <property type="term" value="P:very long-chain fatty acid biosynthetic process"/>
    <property type="evidence" value="ECO:0007669"/>
    <property type="project" value="TreeGrafter"/>
</dbReference>
<dbReference type="PROSITE" id="PS01188">
    <property type="entry name" value="ELO"/>
    <property type="match status" value="1"/>
</dbReference>
<feature type="transmembrane region" description="Helical" evidence="13">
    <location>
        <begin position="199"/>
        <end position="219"/>
    </location>
</feature>